<dbReference type="OrthoDB" id="416222at2759"/>
<keyword evidence="1" id="KW-0378">Hydrolase</keyword>
<keyword evidence="4" id="KW-1185">Reference proteome</keyword>
<dbReference type="Gene3D" id="3.20.20.300">
    <property type="entry name" value="Glycoside hydrolase, family 3, N-terminal domain"/>
    <property type="match status" value="1"/>
</dbReference>
<organism evidence="3 4">
    <name type="scientific">Vitrella brassicaformis (strain CCMP3155)</name>
    <dbReference type="NCBI Taxonomy" id="1169540"/>
    <lineage>
        <taxon>Eukaryota</taxon>
        <taxon>Sar</taxon>
        <taxon>Alveolata</taxon>
        <taxon>Colpodellida</taxon>
        <taxon>Vitrellaceae</taxon>
        <taxon>Vitrella</taxon>
    </lineage>
</organism>
<dbReference type="AlphaFoldDB" id="A0A0G4H0B2"/>
<dbReference type="SUPFAM" id="SSF51445">
    <property type="entry name" value="(Trans)glycosidases"/>
    <property type="match status" value="1"/>
</dbReference>
<dbReference type="GO" id="GO:0008422">
    <property type="term" value="F:beta-glucosidase activity"/>
    <property type="evidence" value="ECO:0007669"/>
    <property type="project" value="TreeGrafter"/>
</dbReference>
<feature type="domain" description="Glycoside hydrolase family 3 N-terminal" evidence="2">
    <location>
        <begin position="6"/>
        <end position="92"/>
    </location>
</feature>
<dbReference type="PANTHER" id="PTHR30620:SF77">
    <property type="entry name" value="LYSOSOMAL BETA GLUCOSIDASE-LIKE"/>
    <property type="match status" value="1"/>
</dbReference>
<dbReference type="InterPro" id="IPR036962">
    <property type="entry name" value="Glyco_hydro_3_N_sf"/>
</dbReference>
<dbReference type="PhylomeDB" id="A0A0G4H0B2"/>
<dbReference type="InterPro" id="IPR017853">
    <property type="entry name" value="GH"/>
</dbReference>
<dbReference type="PANTHER" id="PTHR30620">
    <property type="entry name" value="PERIPLASMIC BETA-GLUCOSIDASE-RELATED"/>
    <property type="match status" value="1"/>
</dbReference>
<dbReference type="STRING" id="1169540.A0A0G4H0B2"/>
<evidence type="ECO:0000259" key="2">
    <source>
        <dbReference type="Pfam" id="PF00933"/>
    </source>
</evidence>
<accession>A0A0G4H0B2</accession>
<dbReference type="InParanoid" id="A0A0G4H0B2"/>
<dbReference type="InterPro" id="IPR001764">
    <property type="entry name" value="Glyco_hydro_3_N"/>
</dbReference>
<reference evidence="3 4" key="1">
    <citation type="submission" date="2014-11" db="EMBL/GenBank/DDBJ databases">
        <authorList>
            <person name="Zhu J."/>
            <person name="Qi W."/>
            <person name="Song R."/>
        </authorList>
    </citation>
    <scope>NUCLEOTIDE SEQUENCE [LARGE SCALE GENOMIC DNA]</scope>
</reference>
<gene>
    <name evidence="3" type="ORF">Vbra_6407</name>
</gene>
<name>A0A0G4H0B2_VITBC</name>
<dbReference type="InterPro" id="IPR051915">
    <property type="entry name" value="Cellulose_Degrad_GH3"/>
</dbReference>
<evidence type="ECO:0000313" key="4">
    <source>
        <dbReference type="Proteomes" id="UP000041254"/>
    </source>
</evidence>
<dbReference type="Pfam" id="PF00933">
    <property type="entry name" value="Glyco_hydro_3"/>
    <property type="match status" value="1"/>
</dbReference>
<sequence length="145" mass="16332">MHQYYHYLTEILKDHFGFDGVVMSDWNAHAHIPSCTSDSCPQGINTGIDMFLISTVGGEHYPKFIENTLQAARNGTMPQWRIDDAARRVLRLKARLGMIGPGVDALERIGRVNIPLSAAQSTRRLPEKPCKNRRCCSRTMAVCCR</sequence>
<dbReference type="GO" id="GO:0009251">
    <property type="term" value="P:glucan catabolic process"/>
    <property type="evidence" value="ECO:0007669"/>
    <property type="project" value="TreeGrafter"/>
</dbReference>
<evidence type="ECO:0000256" key="1">
    <source>
        <dbReference type="ARBA" id="ARBA00022801"/>
    </source>
</evidence>
<protein>
    <recommendedName>
        <fullName evidence="2">Glycoside hydrolase family 3 N-terminal domain-containing protein</fullName>
    </recommendedName>
</protein>
<evidence type="ECO:0000313" key="3">
    <source>
        <dbReference type="EMBL" id="CEM36981.1"/>
    </source>
</evidence>
<dbReference type="Proteomes" id="UP000041254">
    <property type="component" value="Unassembled WGS sequence"/>
</dbReference>
<proteinExistence type="predicted"/>
<dbReference type="VEuPathDB" id="CryptoDB:Vbra_6407"/>
<dbReference type="EMBL" id="CDMY01000916">
    <property type="protein sequence ID" value="CEM36981.1"/>
    <property type="molecule type" value="Genomic_DNA"/>
</dbReference>